<evidence type="ECO:0000256" key="7">
    <source>
        <dbReference type="ARBA" id="ARBA00023001"/>
    </source>
</evidence>
<evidence type="ECO:0000313" key="15">
    <source>
        <dbReference type="EMBL" id="KAF6804001.1"/>
    </source>
</evidence>
<comment type="similarity">
    <text evidence="3">Belongs to the glycosyl hydrolase 7 (cellulase C) family.</text>
</comment>
<dbReference type="InterPro" id="IPR013320">
    <property type="entry name" value="ConA-like_dom_sf"/>
</dbReference>
<dbReference type="Pfam" id="PF00856">
    <property type="entry name" value="SET"/>
    <property type="match status" value="1"/>
</dbReference>
<dbReference type="CDD" id="cd07999">
    <property type="entry name" value="GH7_CBH_EG"/>
    <property type="match status" value="1"/>
</dbReference>
<dbReference type="AlphaFoldDB" id="A0A8H6MQ29"/>
<dbReference type="PRINTS" id="PR00734">
    <property type="entry name" value="GLHYDRLASE7"/>
</dbReference>
<keyword evidence="5" id="KW-0158">Chromosome</keyword>
<dbReference type="Proteomes" id="UP000652219">
    <property type="component" value="Unassembled WGS sequence"/>
</dbReference>
<evidence type="ECO:0000256" key="1">
    <source>
        <dbReference type="ARBA" id="ARBA00000966"/>
    </source>
</evidence>
<evidence type="ECO:0000256" key="3">
    <source>
        <dbReference type="ARBA" id="ARBA00006044"/>
    </source>
</evidence>
<organism evidence="15 16">
    <name type="scientific">Colletotrichum sojae</name>
    <dbReference type="NCBI Taxonomy" id="2175907"/>
    <lineage>
        <taxon>Eukaryota</taxon>
        <taxon>Fungi</taxon>
        <taxon>Dikarya</taxon>
        <taxon>Ascomycota</taxon>
        <taxon>Pezizomycotina</taxon>
        <taxon>Sordariomycetes</taxon>
        <taxon>Hypocreomycetidae</taxon>
        <taxon>Glomerellales</taxon>
        <taxon>Glomerellaceae</taxon>
        <taxon>Colletotrichum</taxon>
        <taxon>Colletotrichum orchidearum species complex</taxon>
    </lineage>
</organism>
<dbReference type="InterPro" id="IPR037019">
    <property type="entry name" value="Glyco_hydro_7_sf"/>
</dbReference>
<keyword evidence="6 15" id="KW-0378">Hydrolase</keyword>
<feature type="domain" description="SET" evidence="13">
    <location>
        <begin position="819"/>
        <end position="954"/>
    </location>
</feature>
<evidence type="ECO:0000256" key="2">
    <source>
        <dbReference type="ARBA" id="ARBA00004286"/>
    </source>
</evidence>
<feature type="compositionally biased region" description="Polar residues" evidence="12">
    <location>
        <begin position="54"/>
        <end position="69"/>
    </location>
</feature>
<comment type="caution">
    <text evidence="15">The sequence shown here is derived from an EMBL/GenBank/DDBJ whole genome shotgun (WGS) entry which is preliminary data.</text>
</comment>
<dbReference type="GO" id="GO:0005694">
    <property type="term" value="C:chromosome"/>
    <property type="evidence" value="ECO:0007669"/>
    <property type="project" value="UniProtKB-SubCell"/>
</dbReference>
<dbReference type="PANTHER" id="PTHR33753">
    <property type="entry name" value="1,4-BETA-D-GLUCAN CELLOBIOHYDROLASE B"/>
    <property type="match status" value="1"/>
</dbReference>
<comment type="catalytic activity">
    <reaction evidence="1">
        <text>Endohydrolysis of (1-&gt;4)-beta-D-glucosidic linkages in cellulose, lichenin and cereal beta-D-glucans.</text>
        <dbReference type="EC" id="3.2.1.4"/>
    </reaction>
</comment>
<keyword evidence="16" id="KW-1185">Reference proteome</keyword>
<dbReference type="Gene3D" id="2.70.100.10">
    <property type="entry name" value="Glycoside hydrolase, family 7, domain"/>
    <property type="match status" value="1"/>
</dbReference>
<dbReference type="InterPro" id="IPR001722">
    <property type="entry name" value="Glyco_hydro_7"/>
</dbReference>
<keyword evidence="8" id="KW-0325">Glycoprotein</keyword>
<reference evidence="15 16" key="1">
    <citation type="journal article" date="2020" name="Phytopathology">
        <title>Genome Sequence Resources of Colletotrichum truncatum, C. plurivorum, C. musicola, and C. sojae: Four Species Pathogenic to Soybean (Glycine max).</title>
        <authorList>
            <person name="Rogerio F."/>
            <person name="Boufleur T.R."/>
            <person name="Ciampi-Guillardi M."/>
            <person name="Sukno S.A."/>
            <person name="Thon M.R."/>
            <person name="Massola Junior N.S."/>
            <person name="Baroncelli R."/>
        </authorList>
    </citation>
    <scope>NUCLEOTIDE SEQUENCE [LARGE SCALE GENOMIC DNA]</scope>
    <source>
        <strain evidence="15 16">LFN0009</strain>
    </source>
</reference>
<dbReference type="EC" id="3.2.1.4" evidence="4"/>
<dbReference type="EMBL" id="WIGN01000221">
    <property type="protein sequence ID" value="KAF6804001.1"/>
    <property type="molecule type" value="Genomic_DNA"/>
</dbReference>
<dbReference type="InterPro" id="IPR046341">
    <property type="entry name" value="SET_dom_sf"/>
</dbReference>
<evidence type="ECO:0000259" key="13">
    <source>
        <dbReference type="PROSITE" id="PS50280"/>
    </source>
</evidence>
<dbReference type="GO" id="GO:0008270">
    <property type="term" value="F:zinc ion binding"/>
    <property type="evidence" value="ECO:0007669"/>
    <property type="project" value="InterPro"/>
</dbReference>
<dbReference type="InterPro" id="IPR001214">
    <property type="entry name" value="SET_dom"/>
</dbReference>
<dbReference type="Pfam" id="PF05033">
    <property type="entry name" value="Pre-SET"/>
    <property type="match status" value="1"/>
</dbReference>
<proteinExistence type="inferred from homology"/>
<dbReference type="PROSITE" id="PS50280">
    <property type="entry name" value="SET"/>
    <property type="match status" value="1"/>
</dbReference>
<feature type="region of interest" description="Disordered" evidence="12">
    <location>
        <begin position="49"/>
        <end position="69"/>
    </location>
</feature>
<keyword evidence="9" id="KW-0119">Carbohydrate metabolism</keyword>
<evidence type="ECO:0000256" key="12">
    <source>
        <dbReference type="SAM" id="MobiDB-lite"/>
    </source>
</evidence>
<gene>
    <name evidence="15" type="ORF">CSOJ01_10512</name>
</gene>
<evidence type="ECO:0000256" key="9">
    <source>
        <dbReference type="ARBA" id="ARBA00023277"/>
    </source>
</evidence>
<dbReference type="GO" id="GO:0042054">
    <property type="term" value="F:histone methyltransferase activity"/>
    <property type="evidence" value="ECO:0007669"/>
    <property type="project" value="InterPro"/>
</dbReference>
<evidence type="ECO:0000259" key="14">
    <source>
        <dbReference type="PROSITE" id="PS50867"/>
    </source>
</evidence>
<protein>
    <recommendedName>
        <fullName evidence="4">cellulase</fullName>
        <ecNumber evidence="4">3.2.1.4</ecNumber>
    </recommendedName>
</protein>
<sequence length="1069" mass="117754">MSIGNKSPASASGPWTVMDRMTSLRNLYQLLVLSLHAPCNSFMRRTGELDRDATQQPLRRPSSSPASDISNFRHTKLALSKWADCASAKGSVMDEGSVASKLAPRSPTTRFLARWTVEAYKRPTIMASLECPRVPFICHASKNSAPFARPLAITAGKPDGDLGASIRPLSFADRQTLLSMAPLSTLGLAALALGLASAQRIVGPEENHPALKTWRCTKAGGCSEVNNFVVLDSLAHPVYQEANGAGCGSWGSAPNETACPTVEACHENCVQEGLDDYSRVGVTTDGDAMTMYQLRNGALVSPRVYLLDPSKERYEMMHLTGMEFTFDVDMTKLPCGMNSALYLSEMYADGGQSLNELSAGAKHGTGYCDAQCYTTPFINGVANLEGYGSCCNEMDIWEANSRASHVAPHPCNQTGVYLCEGEDCAFEGVCDKNGCAWNPYRNNNPHEYGTGPDFNVDTTRPFTVITQFPANAAGELSEIHRLYMQDGRLIRSEVVNNPDLPQVNYLNDEFCAATGSRRFTELGAHREMGDSFDRGMVLAFSIWWDEGGGMRWLDGAPEAGPCDETEGFPRNIVKVEPNPVVTFSNIKWGELGSTFKPHQRNFIHATSANIPTLIINIELAGTSTIWRKLRGTTSSTTARESLPARRPRFEYRSLCFPHFKGDEHAPANLTSLQALEREKENCQWCQIRRFPNNKECPITIVNDVDDAVLPSTFRFLQESQLGPGVQAAEDSFRSGCECVDAEECQYRGCLCLQEQDDASDDEESSGTRKKVYMYHMHGSKAGLLRSKYLNSKRPIYECHEGCACSQSCPNRVVERGRKVPLQIFRTEDRGWGVRSLVDIKKGQFVDKYIGEVITPKEAQRRRDASGLAQRKDVYLFALDKFTDPESPDPRLRGQPLEVDGEFMSGPTRFINHSCDPNLRIFARVGDHADKHIHDIAMFALKDITRGDELTFDYVDGVSAEDDDARDASKQGHMVPCLCGNYATLVGLVKEGINKTRLRRHWIKLRACLFVSGALQSIVAQQPYDPLYNATGASAAGDFVNGAPQSIEGGADQADGVRGAPCSRVLPRHL</sequence>
<evidence type="ECO:0000256" key="4">
    <source>
        <dbReference type="ARBA" id="ARBA00012601"/>
    </source>
</evidence>
<dbReference type="Gene3D" id="2.170.270.10">
    <property type="entry name" value="SET domain"/>
    <property type="match status" value="1"/>
</dbReference>
<comment type="subcellular location">
    <subcellularLocation>
        <location evidence="2">Chromosome</location>
    </subcellularLocation>
</comment>
<dbReference type="SUPFAM" id="SSF82199">
    <property type="entry name" value="SET domain"/>
    <property type="match status" value="1"/>
</dbReference>
<dbReference type="CDD" id="cd19473">
    <property type="entry name" value="SET_SUV39H_DIM5-like"/>
    <property type="match status" value="1"/>
</dbReference>
<dbReference type="GO" id="GO:0008810">
    <property type="term" value="F:cellulase activity"/>
    <property type="evidence" value="ECO:0007669"/>
    <property type="project" value="UniProtKB-EC"/>
</dbReference>
<feature type="domain" description="Pre-SET" evidence="14">
    <location>
        <begin position="734"/>
        <end position="816"/>
    </location>
</feature>
<name>A0A8H6MQ29_9PEZI</name>
<evidence type="ECO:0000256" key="5">
    <source>
        <dbReference type="ARBA" id="ARBA00022454"/>
    </source>
</evidence>
<dbReference type="PANTHER" id="PTHR33753:SF1">
    <property type="entry name" value="ENDO-BETA-1,4-GLUCANASE CELB"/>
    <property type="match status" value="1"/>
</dbReference>
<evidence type="ECO:0000256" key="6">
    <source>
        <dbReference type="ARBA" id="ARBA00022801"/>
    </source>
</evidence>
<dbReference type="SMART" id="SM00468">
    <property type="entry name" value="PreSET"/>
    <property type="match status" value="1"/>
</dbReference>
<evidence type="ECO:0000313" key="16">
    <source>
        <dbReference type="Proteomes" id="UP000652219"/>
    </source>
</evidence>
<dbReference type="GO" id="GO:0030245">
    <property type="term" value="P:cellulose catabolic process"/>
    <property type="evidence" value="ECO:0007669"/>
    <property type="project" value="UniProtKB-KW"/>
</dbReference>
<evidence type="ECO:0000256" key="10">
    <source>
        <dbReference type="ARBA" id="ARBA00023295"/>
    </source>
</evidence>
<evidence type="ECO:0000256" key="8">
    <source>
        <dbReference type="ARBA" id="ARBA00023180"/>
    </source>
</evidence>
<accession>A0A8H6MQ29</accession>
<dbReference type="GO" id="GO:0005634">
    <property type="term" value="C:nucleus"/>
    <property type="evidence" value="ECO:0007669"/>
    <property type="project" value="InterPro"/>
</dbReference>
<dbReference type="InterPro" id="IPR007728">
    <property type="entry name" value="Pre-SET_dom"/>
</dbReference>
<keyword evidence="11" id="KW-0624">Polysaccharide degradation</keyword>
<dbReference type="SUPFAM" id="SSF49899">
    <property type="entry name" value="Concanavalin A-like lectins/glucanases"/>
    <property type="match status" value="1"/>
</dbReference>
<dbReference type="Pfam" id="PF00840">
    <property type="entry name" value="Glyco_hydro_7"/>
    <property type="match status" value="1"/>
</dbReference>
<evidence type="ECO:0000256" key="11">
    <source>
        <dbReference type="ARBA" id="ARBA00023326"/>
    </source>
</evidence>
<keyword evidence="10" id="KW-0326">Glycosidase</keyword>
<keyword evidence="7" id="KW-0136">Cellulose degradation</keyword>
<dbReference type="SMART" id="SM00317">
    <property type="entry name" value="SET"/>
    <property type="match status" value="1"/>
</dbReference>
<dbReference type="PROSITE" id="PS50867">
    <property type="entry name" value="PRE_SET"/>
    <property type="match status" value="1"/>
</dbReference>